<evidence type="ECO:0000313" key="2">
    <source>
        <dbReference type="Proteomes" id="UP000214689"/>
    </source>
</evidence>
<dbReference type="EMBL" id="CP016199">
    <property type="protein sequence ID" value="ASS37770.1"/>
    <property type="molecule type" value="Genomic_DNA"/>
</dbReference>
<dbReference type="GO" id="GO:0005829">
    <property type="term" value="C:cytosol"/>
    <property type="evidence" value="ECO:0007669"/>
    <property type="project" value="TreeGrafter"/>
</dbReference>
<dbReference type="SFLD" id="SFLDG01135">
    <property type="entry name" value="C1.5.6:_HAD__Beta-PGM__Phospha"/>
    <property type="match status" value="1"/>
</dbReference>
<dbReference type="SFLD" id="SFLDG01129">
    <property type="entry name" value="C1.5:_HAD__Beta-PGM__Phosphata"/>
    <property type="match status" value="1"/>
</dbReference>
<dbReference type="PRINTS" id="PR00413">
    <property type="entry name" value="HADHALOGNASE"/>
</dbReference>
<sequence>MMYKAAIFDMDGTILDTITDLKDSTNHALMVNGHKNDYTVRDASRFFGSGVKVAMARALATEAGVSEEEVDRIGVDISYQGDEDELAAVIASFEEWYPSHCDEKTKPFEGITAAITSLKEKGVRTAVVSNKMHEAAVILANRYFPSAFEYVQGVDETIRRKPNPDATLRILDLMKLEQDDAVYIGDTEVDIETAHNAGLKCISVDWGFRDNKFLETIGADQICSDMDELVEAITG</sequence>
<dbReference type="InterPro" id="IPR023214">
    <property type="entry name" value="HAD_sf"/>
</dbReference>
<dbReference type="InterPro" id="IPR041492">
    <property type="entry name" value="HAD_2"/>
</dbReference>
<dbReference type="Gene3D" id="3.40.50.1000">
    <property type="entry name" value="HAD superfamily/HAD-like"/>
    <property type="match status" value="1"/>
</dbReference>
<keyword evidence="2" id="KW-1185">Reference proteome</keyword>
<dbReference type="AlphaFoldDB" id="A0A223AS24"/>
<dbReference type="InterPro" id="IPR006439">
    <property type="entry name" value="HAD-SF_hydro_IA"/>
</dbReference>
<evidence type="ECO:0000313" key="1">
    <source>
        <dbReference type="EMBL" id="ASS37770.1"/>
    </source>
</evidence>
<dbReference type="GO" id="GO:0006281">
    <property type="term" value="P:DNA repair"/>
    <property type="evidence" value="ECO:0007669"/>
    <property type="project" value="TreeGrafter"/>
</dbReference>
<accession>A0A223AS24</accession>
<dbReference type="PANTHER" id="PTHR43434:SF1">
    <property type="entry name" value="PHOSPHOGLYCOLATE PHOSPHATASE"/>
    <property type="match status" value="1"/>
</dbReference>
<dbReference type="Pfam" id="PF13419">
    <property type="entry name" value="HAD_2"/>
    <property type="match status" value="1"/>
</dbReference>
<dbReference type="GO" id="GO:0008967">
    <property type="term" value="F:phosphoglycolate phosphatase activity"/>
    <property type="evidence" value="ECO:0007669"/>
    <property type="project" value="TreeGrafter"/>
</dbReference>
<evidence type="ECO:0008006" key="3">
    <source>
        <dbReference type="Google" id="ProtNLM"/>
    </source>
</evidence>
<dbReference type="NCBIfam" id="TIGR01549">
    <property type="entry name" value="HAD-SF-IA-v1"/>
    <property type="match status" value="1"/>
</dbReference>
<proteinExistence type="predicted"/>
<organism evidence="1 2">
    <name type="scientific">Mogibacterium pumilum</name>
    <dbReference type="NCBI Taxonomy" id="86332"/>
    <lineage>
        <taxon>Bacteria</taxon>
        <taxon>Bacillati</taxon>
        <taxon>Bacillota</taxon>
        <taxon>Clostridia</taxon>
        <taxon>Peptostreptococcales</taxon>
        <taxon>Anaerovoracaceae</taxon>
        <taxon>Mogibacterium</taxon>
    </lineage>
</organism>
<dbReference type="Gene3D" id="1.10.150.240">
    <property type="entry name" value="Putative phosphatase, domain 2"/>
    <property type="match status" value="1"/>
</dbReference>
<dbReference type="NCBIfam" id="TIGR01509">
    <property type="entry name" value="HAD-SF-IA-v3"/>
    <property type="match status" value="1"/>
</dbReference>
<dbReference type="InterPro" id="IPR036412">
    <property type="entry name" value="HAD-like_sf"/>
</dbReference>
<protein>
    <recommendedName>
        <fullName evidence="3">Phosphoglycolate phosphatase</fullName>
    </recommendedName>
</protein>
<dbReference type="PANTHER" id="PTHR43434">
    <property type="entry name" value="PHOSPHOGLYCOLATE PHOSPHATASE"/>
    <property type="match status" value="1"/>
</dbReference>
<dbReference type="SFLD" id="SFLDS00003">
    <property type="entry name" value="Haloacid_Dehalogenase"/>
    <property type="match status" value="1"/>
</dbReference>
<dbReference type="InterPro" id="IPR050155">
    <property type="entry name" value="HAD-like_hydrolase_sf"/>
</dbReference>
<dbReference type="InterPro" id="IPR023198">
    <property type="entry name" value="PGP-like_dom2"/>
</dbReference>
<dbReference type="SUPFAM" id="SSF56784">
    <property type="entry name" value="HAD-like"/>
    <property type="match status" value="1"/>
</dbReference>
<reference evidence="2" key="1">
    <citation type="submission" date="2016-05" db="EMBL/GenBank/DDBJ databases">
        <authorList>
            <person name="Holder M.E."/>
            <person name="Ajami N.J."/>
            <person name="Petrosino J.F."/>
        </authorList>
    </citation>
    <scope>NUCLEOTIDE SEQUENCE [LARGE SCALE GENOMIC DNA]</scope>
    <source>
        <strain evidence="2">ATCC 700696</strain>
    </source>
</reference>
<gene>
    <name evidence="1" type="ORF">AXF17_04435</name>
</gene>
<dbReference type="Proteomes" id="UP000214689">
    <property type="component" value="Chromosome"/>
</dbReference>
<name>A0A223AS24_9FIRM</name>